<dbReference type="InterPro" id="IPR001278">
    <property type="entry name" value="Arg-tRNA-ligase"/>
</dbReference>
<keyword evidence="6 8" id="KW-0030">Aminoacyl-tRNA synthetase</keyword>
<dbReference type="Gene3D" id="3.40.50.620">
    <property type="entry name" value="HUPs"/>
    <property type="match status" value="1"/>
</dbReference>
<dbReference type="EMBL" id="FOOE01000014">
    <property type="protein sequence ID" value="SFF89233.1"/>
    <property type="molecule type" value="Genomic_DNA"/>
</dbReference>
<feature type="domain" description="Arginyl tRNA synthetase N-terminal" evidence="11">
    <location>
        <begin position="2"/>
        <end position="87"/>
    </location>
</feature>
<dbReference type="OrthoDB" id="9805987at2"/>
<dbReference type="eggNOG" id="COG0018">
    <property type="taxonomic scope" value="Bacteria"/>
</dbReference>
<dbReference type="Pfam" id="PF00750">
    <property type="entry name" value="tRNA-synt_1d"/>
    <property type="match status" value="1"/>
</dbReference>
<dbReference type="Pfam" id="PF03485">
    <property type="entry name" value="Arg_tRNA_synt_N"/>
    <property type="match status" value="1"/>
</dbReference>
<keyword evidence="13" id="KW-1185">Reference proteome</keyword>
<reference evidence="12 13" key="1">
    <citation type="submission" date="2016-10" db="EMBL/GenBank/DDBJ databases">
        <authorList>
            <person name="de Groot N.N."/>
        </authorList>
    </citation>
    <scope>NUCLEOTIDE SEQUENCE [LARGE SCALE GENOMIC DNA]</scope>
    <source>
        <strain evidence="12 13">NLAE-zl-G419</strain>
    </source>
</reference>
<evidence type="ECO:0000259" key="10">
    <source>
        <dbReference type="SMART" id="SM00836"/>
    </source>
</evidence>
<comment type="catalytic activity">
    <reaction evidence="7 8">
        <text>tRNA(Arg) + L-arginine + ATP = L-arginyl-tRNA(Arg) + AMP + diphosphate</text>
        <dbReference type="Rhea" id="RHEA:20301"/>
        <dbReference type="Rhea" id="RHEA-COMP:9658"/>
        <dbReference type="Rhea" id="RHEA-COMP:9673"/>
        <dbReference type="ChEBI" id="CHEBI:30616"/>
        <dbReference type="ChEBI" id="CHEBI:32682"/>
        <dbReference type="ChEBI" id="CHEBI:33019"/>
        <dbReference type="ChEBI" id="CHEBI:78442"/>
        <dbReference type="ChEBI" id="CHEBI:78513"/>
        <dbReference type="ChEBI" id="CHEBI:456215"/>
        <dbReference type="EC" id="6.1.1.19"/>
    </reaction>
</comment>
<dbReference type="STRING" id="1529.SAMN04487885_11425"/>
<accession>A0A1I2MCP9</accession>
<proteinExistence type="inferred from homology"/>
<dbReference type="SUPFAM" id="SSF52374">
    <property type="entry name" value="Nucleotidylyl transferase"/>
    <property type="match status" value="1"/>
</dbReference>
<protein>
    <recommendedName>
        <fullName evidence="8">Arginine--tRNA ligase</fullName>
        <ecNumber evidence="8">6.1.1.19</ecNumber>
    </recommendedName>
    <alternativeName>
        <fullName evidence="8">Arginyl-tRNA synthetase</fullName>
        <shortName evidence="8">ArgRS</shortName>
    </alternativeName>
</protein>
<keyword evidence="3 8" id="KW-0547">Nucleotide-binding</keyword>
<feature type="domain" description="DALR anticodon binding" evidence="10">
    <location>
        <begin position="470"/>
        <end position="587"/>
    </location>
</feature>
<dbReference type="PANTHER" id="PTHR11956:SF11">
    <property type="entry name" value="ARGININE--TRNA LIGASE, MITOCHONDRIAL-RELATED"/>
    <property type="match status" value="1"/>
</dbReference>
<dbReference type="SMART" id="SM01016">
    <property type="entry name" value="Arg_tRNA_synt_N"/>
    <property type="match status" value="1"/>
</dbReference>
<dbReference type="Gene3D" id="1.10.730.10">
    <property type="entry name" value="Isoleucyl-tRNA Synthetase, Domain 1"/>
    <property type="match status" value="1"/>
</dbReference>
<dbReference type="GO" id="GO:0006420">
    <property type="term" value="P:arginyl-tRNA aminoacylation"/>
    <property type="evidence" value="ECO:0007669"/>
    <property type="project" value="UniProtKB-UniRule"/>
</dbReference>
<dbReference type="InterPro" id="IPR009080">
    <property type="entry name" value="tRNAsynth_Ia_anticodon-bd"/>
</dbReference>
<evidence type="ECO:0000259" key="11">
    <source>
        <dbReference type="SMART" id="SM01016"/>
    </source>
</evidence>
<dbReference type="GO" id="GO:0005737">
    <property type="term" value="C:cytoplasm"/>
    <property type="evidence" value="ECO:0007669"/>
    <property type="project" value="UniProtKB-SubCell"/>
</dbReference>
<dbReference type="CDD" id="cd07956">
    <property type="entry name" value="Anticodon_Ia_Arg"/>
    <property type="match status" value="1"/>
</dbReference>
<evidence type="ECO:0000256" key="7">
    <source>
        <dbReference type="ARBA" id="ARBA00049339"/>
    </source>
</evidence>
<evidence type="ECO:0000313" key="12">
    <source>
        <dbReference type="EMBL" id="SFF89233.1"/>
    </source>
</evidence>
<dbReference type="Pfam" id="PF05746">
    <property type="entry name" value="DALR_1"/>
    <property type="match status" value="1"/>
</dbReference>
<comment type="subcellular location">
    <subcellularLocation>
        <location evidence="8">Cytoplasm</location>
    </subcellularLocation>
</comment>
<sequence length="587" mass="66394">MDKLIKKLSQVVQSKFEALGYDKEYGNVNVSNRPDLCQFQCNGALPAAKKYKKAPIIMAEEVAAALKEEGIFEEVTAAKPGFINMNVKDSFLTDYINDMNKDERLGCDKVEDKKTIVIDFGGANIAKPLHVGHLRSAIIGESIKRICRFLGHEVIGDVHLGDWGLQIGMVITEVQRRQPNLPYFDADFTGEYPKEAPFSIDELEDIYPAASKLAKSDEAAMEAAKKATAELQEGRRGYMALWNHIVNVSVSDLKRNYGNLNVEFDLWKGESDAEEYIPAMIKELNEQGYTYRSEGALVIDVAEESDKQPMPPIIIQKSDGASLYGTTDLATIIQRVQDYNPAEIIYVVDKRQDLHFKQVFRCAKKTHIAPEDMKFDFIGFGTMNGKDGKPFKTREGGVMKLQDLIALIKSNVADKIRDNRDMSKEEIEEISRIVGLAALKYGDLSNMPTKDYIFDIEKFASFEGNTGPYILYTAVRIKSILKKAEEELQGVSDAILEPTSQVERDLMLTLAKFNEVVEISYIDKTPNKLCEYVYDLSNTFNRFYHENKILVEEDKAKKISWLNLLKLTERTIETVLDLLGMEVPERM</sequence>
<keyword evidence="8" id="KW-0963">Cytoplasm</keyword>
<dbReference type="HAMAP" id="MF_00123">
    <property type="entry name" value="Arg_tRNA_synth"/>
    <property type="match status" value="1"/>
</dbReference>
<dbReference type="Gene3D" id="3.30.1360.70">
    <property type="entry name" value="Arginyl tRNA synthetase N-terminal domain"/>
    <property type="match status" value="1"/>
</dbReference>
<dbReference type="InterPro" id="IPR014729">
    <property type="entry name" value="Rossmann-like_a/b/a_fold"/>
</dbReference>
<keyword evidence="5 8" id="KW-0648">Protein biosynthesis</keyword>
<gene>
    <name evidence="8" type="primary">argS</name>
    <name evidence="12" type="ORF">SAMN04487885_11425</name>
</gene>
<evidence type="ECO:0000256" key="1">
    <source>
        <dbReference type="ARBA" id="ARBA00005594"/>
    </source>
</evidence>
<dbReference type="PRINTS" id="PR01038">
    <property type="entry name" value="TRNASYNTHARG"/>
</dbReference>
<evidence type="ECO:0000256" key="4">
    <source>
        <dbReference type="ARBA" id="ARBA00022840"/>
    </source>
</evidence>
<evidence type="ECO:0000256" key="8">
    <source>
        <dbReference type="HAMAP-Rule" id="MF_00123"/>
    </source>
</evidence>
<dbReference type="RefSeq" id="WP_074845751.1">
    <property type="nucleotide sequence ID" value="NZ_BAAACD010000010.1"/>
</dbReference>
<organism evidence="12 13">
    <name type="scientific">Clostridium cadaveris</name>
    <dbReference type="NCBI Taxonomy" id="1529"/>
    <lineage>
        <taxon>Bacteria</taxon>
        <taxon>Bacillati</taxon>
        <taxon>Bacillota</taxon>
        <taxon>Clostridia</taxon>
        <taxon>Eubacteriales</taxon>
        <taxon>Clostridiaceae</taxon>
        <taxon>Clostridium</taxon>
    </lineage>
</organism>
<dbReference type="InterPro" id="IPR005148">
    <property type="entry name" value="Arg-tRNA-synth_N"/>
</dbReference>
<comment type="subunit">
    <text evidence="8">Monomer.</text>
</comment>
<dbReference type="InterPro" id="IPR035684">
    <property type="entry name" value="ArgRS_core"/>
</dbReference>
<evidence type="ECO:0000313" key="13">
    <source>
        <dbReference type="Proteomes" id="UP000182135"/>
    </source>
</evidence>
<dbReference type="SMART" id="SM00836">
    <property type="entry name" value="DALR_1"/>
    <property type="match status" value="1"/>
</dbReference>
<evidence type="ECO:0000256" key="3">
    <source>
        <dbReference type="ARBA" id="ARBA00022741"/>
    </source>
</evidence>
<dbReference type="PANTHER" id="PTHR11956">
    <property type="entry name" value="ARGINYL-TRNA SYNTHETASE"/>
    <property type="match status" value="1"/>
</dbReference>
<evidence type="ECO:0000256" key="5">
    <source>
        <dbReference type="ARBA" id="ARBA00022917"/>
    </source>
</evidence>
<dbReference type="InterPro" id="IPR036695">
    <property type="entry name" value="Arg-tRNA-synth_N_sf"/>
</dbReference>
<keyword evidence="4 8" id="KW-0067">ATP-binding</keyword>
<dbReference type="SUPFAM" id="SSF55190">
    <property type="entry name" value="Arginyl-tRNA synthetase (ArgRS), N-terminal 'additional' domain"/>
    <property type="match status" value="1"/>
</dbReference>
<evidence type="ECO:0000256" key="2">
    <source>
        <dbReference type="ARBA" id="ARBA00022598"/>
    </source>
</evidence>
<keyword evidence="2 8" id="KW-0436">Ligase</keyword>
<dbReference type="SUPFAM" id="SSF47323">
    <property type="entry name" value="Anticodon-binding domain of a subclass of class I aminoacyl-tRNA synthetases"/>
    <property type="match status" value="1"/>
</dbReference>
<dbReference type="GO" id="GO:0004814">
    <property type="term" value="F:arginine-tRNA ligase activity"/>
    <property type="evidence" value="ECO:0007669"/>
    <property type="project" value="UniProtKB-UniRule"/>
</dbReference>
<dbReference type="FunFam" id="3.40.50.620:FF:000116">
    <property type="entry name" value="Arginine--tRNA ligase"/>
    <property type="match status" value="1"/>
</dbReference>
<comment type="similarity">
    <text evidence="1 8 9">Belongs to the class-I aminoacyl-tRNA synthetase family.</text>
</comment>
<evidence type="ECO:0000256" key="9">
    <source>
        <dbReference type="RuleBase" id="RU363038"/>
    </source>
</evidence>
<dbReference type="EC" id="6.1.1.19" evidence="8"/>
<dbReference type="CDD" id="cd00671">
    <property type="entry name" value="ArgRS_core"/>
    <property type="match status" value="1"/>
</dbReference>
<dbReference type="Proteomes" id="UP000182135">
    <property type="component" value="Unassembled WGS sequence"/>
</dbReference>
<dbReference type="GO" id="GO:0005524">
    <property type="term" value="F:ATP binding"/>
    <property type="evidence" value="ECO:0007669"/>
    <property type="project" value="UniProtKB-UniRule"/>
</dbReference>
<dbReference type="InterPro" id="IPR008909">
    <property type="entry name" value="DALR_anticod-bd"/>
</dbReference>
<name>A0A1I2MCP9_9CLOT</name>
<feature type="short sequence motif" description="'HIGH' region" evidence="8">
    <location>
        <begin position="123"/>
        <end position="133"/>
    </location>
</feature>
<dbReference type="AlphaFoldDB" id="A0A1I2MCP9"/>
<evidence type="ECO:0000256" key="6">
    <source>
        <dbReference type="ARBA" id="ARBA00023146"/>
    </source>
</evidence>
<dbReference type="NCBIfam" id="TIGR00456">
    <property type="entry name" value="argS"/>
    <property type="match status" value="1"/>
</dbReference>